<feature type="site" description="Histone H3K4me3 binding" evidence="13">
    <location>
        <position position="373"/>
    </location>
</feature>
<name>R7Z2N8_CONA1</name>
<feature type="compositionally biased region" description="Basic residues" evidence="17">
    <location>
        <begin position="288"/>
        <end position="303"/>
    </location>
</feature>
<feature type="site" description="Histone H3K4me3 binding" evidence="13">
    <location>
        <position position="369"/>
    </location>
</feature>
<dbReference type="GO" id="GO:0006325">
    <property type="term" value="P:chromatin organization"/>
    <property type="evidence" value="ECO:0007669"/>
    <property type="project" value="UniProtKB-KW"/>
</dbReference>
<feature type="binding site" evidence="14">
    <location>
        <position position="386"/>
    </location>
    <ligand>
        <name>Zn(2+)</name>
        <dbReference type="ChEBI" id="CHEBI:29105"/>
        <label>1</label>
    </ligand>
</feature>
<evidence type="ECO:0000256" key="16">
    <source>
        <dbReference type="RuleBase" id="RU361213"/>
    </source>
</evidence>
<evidence type="ECO:0000256" key="9">
    <source>
        <dbReference type="ARBA" id="ARBA00023242"/>
    </source>
</evidence>
<evidence type="ECO:0000256" key="11">
    <source>
        <dbReference type="ARBA" id="ARBA00023306"/>
    </source>
</evidence>
<feature type="binding site" evidence="14">
    <location>
        <position position="377"/>
    </location>
    <ligand>
        <name>Zn(2+)</name>
        <dbReference type="ChEBI" id="CHEBI:29105"/>
        <label>2</label>
    </ligand>
</feature>
<comment type="function">
    <text evidence="12">Component of the NuA4 histone acetyltransferase complex which is involved in transcriptional activation of selected genes principally by acetylation of nucleosomal histone H4 and H2A. The NuA4 complex is also involved in DNA repair. Involved in cell cycle progression and meiosis.</text>
</comment>
<comment type="subcellular location">
    <subcellularLocation>
        <location evidence="1 16">Nucleus</location>
    </subcellularLocation>
</comment>
<feature type="compositionally biased region" description="Polar residues" evidence="17">
    <location>
        <begin position="231"/>
        <end position="258"/>
    </location>
</feature>
<dbReference type="InterPro" id="IPR019786">
    <property type="entry name" value="Zinc_finger_PHD-type_CS"/>
</dbReference>
<dbReference type="PROSITE" id="PS01359">
    <property type="entry name" value="ZF_PHD_1"/>
    <property type="match status" value="1"/>
</dbReference>
<dbReference type="EMBL" id="JH767597">
    <property type="protein sequence ID" value="EON68455.1"/>
    <property type="molecule type" value="Genomic_DNA"/>
</dbReference>
<evidence type="ECO:0000256" key="15">
    <source>
        <dbReference type="PROSITE-ProRule" id="PRU00146"/>
    </source>
</evidence>
<evidence type="ECO:0000256" key="3">
    <source>
        <dbReference type="ARBA" id="ARBA00022723"/>
    </source>
</evidence>
<dbReference type="OrthoDB" id="2505961at2759"/>
<evidence type="ECO:0000259" key="18">
    <source>
        <dbReference type="PROSITE" id="PS50016"/>
    </source>
</evidence>
<dbReference type="Gene3D" id="3.30.40.10">
    <property type="entry name" value="Zinc/RING finger domain, C3HC4 (zinc finger)"/>
    <property type="match status" value="1"/>
</dbReference>
<comment type="subunit">
    <text evidence="16">Component of an histone acetyltransferase complex. Interacts with H3K4me3 and to a lesser extent with H3K4me2.</text>
</comment>
<evidence type="ECO:0000256" key="14">
    <source>
        <dbReference type="PIRSR" id="PIRSR628651-51"/>
    </source>
</evidence>
<feature type="region of interest" description="Disordered" evidence="17">
    <location>
        <begin position="132"/>
        <end position="151"/>
    </location>
</feature>
<dbReference type="PANTHER" id="PTHR10333">
    <property type="entry name" value="INHIBITOR OF GROWTH PROTEIN"/>
    <property type="match status" value="1"/>
</dbReference>
<feature type="binding site" evidence="14">
    <location>
        <position position="399"/>
    </location>
    <ligand>
        <name>Zn(2+)</name>
        <dbReference type="ChEBI" id="CHEBI:29105"/>
        <label>2</label>
    </ligand>
</feature>
<dbReference type="GO" id="GO:0006355">
    <property type="term" value="P:regulation of DNA-templated transcription"/>
    <property type="evidence" value="ECO:0007669"/>
    <property type="project" value="TreeGrafter"/>
</dbReference>
<keyword evidence="6 14" id="KW-0862">Zinc</keyword>
<feature type="region of interest" description="Disordered" evidence="17">
    <location>
        <begin position="184"/>
        <end position="352"/>
    </location>
</feature>
<dbReference type="RefSeq" id="XP_007783772.1">
    <property type="nucleotide sequence ID" value="XM_007785582.1"/>
</dbReference>
<dbReference type="PROSITE" id="PS50016">
    <property type="entry name" value="ZF_PHD_2"/>
    <property type="match status" value="1"/>
</dbReference>
<keyword evidence="8" id="KW-0234">DNA repair</keyword>
<evidence type="ECO:0000256" key="8">
    <source>
        <dbReference type="ARBA" id="ARBA00023204"/>
    </source>
</evidence>
<dbReference type="InterPro" id="IPR019787">
    <property type="entry name" value="Znf_PHD-finger"/>
</dbReference>
<keyword evidence="7 16" id="KW-0156">Chromatin regulator</keyword>
<dbReference type="STRING" id="1168221.R7Z2N8"/>
<evidence type="ECO:0000256" key="12">
    <source>
        <dbReference type="ARBA" id="ARBA00037044"/>
    </source>
</evidence>
<evidence type="ECO:0000256" key="1">
    <source>
        <dbReference type="ARBA" id="ARBA00004123"/>
    </source>
</evidence>
<keyword evidence="10" id="KW-0469">Meiosis</keyword>
<evidence type="ECO:0000256" key="4">
    <source>
        <dbReference type="ARBA" id="ARBA00022763"/>
    </source>
</evidence>
<dbReference type="OMA" id="YEWFHWK"/>
<dbReference type="HOGENOM" id="CLU_031900_7_0_1"/>
<evidence type="ECO:0000256" key="10">
    <source>
        <dbReference type="ARBA" id="ARBA00023254"/>
    </source>
</evidence>
<comment type="similarity">
    <text evidence="2 16">Belongs to the ING family.</text>
</comment>
<protein>
    <recommendedName>
        <fullName evidence="16">Chromatin modification-related protein</fullName>
    </recommendedName>
</protein>
<feature type="binding site" evidence="14">
    <location>
        <position position="402"/>
    </location>
    <ligand>
        <name>Zn(2+)</name>
        <dbReference type="ChEBI" id="CHEBI:29105"/>
        <label>2</label>
    </ligand>
</feature>
<evidence type="ECO:0000313" key="19">
    <source>
        <dbReference type="EMBL" id="EON68455.1"/>
    </source>
</evidence>
<dbReference type="CDD" id="cd15505">
    <property type="entry name" value="PHD_ING"/>
    <property type="match status" value="1"/>
</dbReference>
<dbReference type="GO" id="GO:0035267">
    <property type="term" value="C:NuA4 histone acetyltransferase complex"/>
    <property type="evidence" value="ECO:0007669"/>
    <property type="project" value="TreeGrafter"/>
</dbReference>
<feature type="binding site" evidence="14">
    <location>
        <position position="359"/>
    </location>
    <ligand>
        <name>Zn(2+)</name>
        <dbReference type="ChEBI" id="CHEBI:29105"/>
        <label>1</label>
    </ligand>
</feature>
<evidence type="ECO:0000313" key="20">
    <source>
        <dbReference type="Proteomes" id="UP000016924"/>
    </source>
</evidence>
<dbReference type="GO" id="GO:0008270">
    <property type="term" value="F:zinc ion binding"/>
    <property type="evidence" value="ECO:0007669"/>
    <property type="project" value="UniProtKB-KW"/>
</dbReference>
<keyword evidence="5 15" id="KW-0863">Zinc-finger</keyword>
<organism evidence="19 20">
    <name type="scientific">Coniosporium apollinis (strain CBS 100218)</name>
    <name type="common">Rock-inhabiting black yeast</name>
    <dbReference type="NCBI Taxonomy" id="1168221"/>
    <lineage>
        <taxon>Eukaryota</taxon>
        <taxon>Fungi</taxon>
        <taxon>Dikarya</taxon>
        <taxon>Ascomycota</taxon>
        <taxon>Pezizomycotina</taxon>
        <taxon>Dothideomycetes</taxon>
        <taxon>Dothideomycetes incertae sedis</taxon>
        <taxon>Coniosporium</taxon>
    </lineage>
</organism>
<dbReference type="SMART" id="SM00249">
    <property type="entry name" value="PHD"/>
    <property type="match status" value="1"/>
</dbReference>
<feature type="site" description="Histone H3K4me3 binding" evidence="13">
    <location>
        <position position="358"/>
    </location>
</feature>
<reference evidence="20" key="1">
    <citation type="submission" date="2012-06" db="EMBL/GenBank/DDBJ databases">
        <title>The genome sequence of Coniosporium apollinis CBS 100218.</title>
        <authorList>
            <consortium name="The Broad Institute Genome Sequencing Platform"/>
            <person name="Cuomo C."/>
            <person name="Gorbushina A."/>
            <person name="Noack S."/>
            <person name="Walker B."/>
            <person name="Young S.K."/>
            <person name="Zeng Q."/>
            <person name="Gargeya S."/>
            <person name="Fitzgerald M."/>
            <person name="Haas B."/>
            <person name="Abouelleil A."/>
            <person name="Alvarado L."/>
            <person name="Arachchi H.M."/>
            <person name="Berlin A.M."/>
            <person name="Chapman S.B."/>
            <person name="Goldberg J."/>
            <person name="Griggs A."/>
            <person name="Gujja S."/>
            <person name="Hansen M."/>
            <person name="Howarth C."/>
            <person name="Imamovic A."/>
            <person name="Larimer J."/>
            <person name="McCowan C."/>
            <person name="Montmayeur A."/>
            <person name="Murphy C."/>
            <person name="Neiman D."/>
            <person name="Pearson M."/>
            <person name="Priest M."/>
            <person name="Roberts A."/>
            <person name="Saif S."/>
            <person name="Shea T."/>
            <person name="Sisk P."/>
            <person name="Sykes S."/>
            <person name="Wortman J."/>
            <person name="Nusbaum C."/>
            <person name="Birren B."/>
        </authorList>
    </citation>
    <scope>NUCLEOTIDE SEQUENCE [LARGE SCALE GENOMIC DNA]</scope>
    <source>
        <strain evidence="20">CBS 100218</strain>
    </source>
</reference>
<dbReference type="GO" id="GO:0051321">
    <property type="term" value="P:meiotic cell cycle"/>
    <property type="evidence" value="ECO:0007669"/>
    <property type="project" value="UniProtKB-KW"/>
</dbReference>
<evidence type="ECO:0000256" key="5">
    <source>
        <dbReference type="ARBA" id="ARBA00022771"/>
    </source>
</evidence>
<dbReference type="PANTHER" id="PTHR10333:SF100">
    <property type="entry name" value="CHROMATIN MODIFICATION-RELATED PROTEIN YNG2"/>
    <property type="match status" value="1"/>
</dbReference>
<feature type="binding site" evidence="14">
    <location>
        <position position="372"/>
    </location>
    <ligand>
        <name>Zn(2+)</name>
        <dbReference type="ChEBI" id="CHEBI:29105"/>
        <label>2</label>
    </ligand>
</feature>
<dbReference type="Pfam" id="PF12998">
    <property type="entry name" value="ING"/>
    <property type="match status" value="1"/>
</dbReference>
<dbReference type="GeneID" id="19904976"/>
<evidence type="ECO:0000256" key="7">
    <source>
        <dbReference type="ARBA" id="ARBA00022853"/>
    </source>
</evidence>
<keyword evidence="11" id="KW-0131">Cell cycle</keyword>
<proteinExistence type="inferred from homology"/>
<dbReference type="InterPro" id="IPR028651">
    <property type="entry name" value="ING_fam"/>
</dbReference>
<dbReference type="CDD" id="cd16858">
    <property type="entry name" value="ING_ING3_Yng2p"/>
    <property type="match status" value="1"/>
</dbReference>
<feature type="compositionally biased region" description="Low complexity" evidence="17">
    <location>
        <begin position="304"/>
        <end position="317"/>
    </location>
</feature>
<dbReference type="AlphaFoldDB" id="R7Z2N8"/>
<feature type="binding site" evidence="14">
    <location>
        <position position="383"/>
    </location>
    <ligand>
        <name>Zn(2+)</name>
        <dbReference type="ChEBI" id="CHEBI:29105"/>
        <label>1</label>
    </ligand>
</feature>
<evidence type="ECO:0000256" key="6">
    <source>
        <dbReference type="ARBA" id="ARBA00022833"/>
    </source>
</evidence>
<dbReference type="eggNOG" id="KOG1973">
    <property type="taxonomic scope" value="Eukaryota"/>
</dbReference>
<keyword evidence="20" id="KW-1185">Reference proteome</keyword>
<feature type="binding site" evidence="14">
    <location>
        <position position="361"/>
    </location>
    <ligand>
        <name>Zn(2+)</name>
        <dbReference type="ChEBI" id="CHEBI:29105"/>
        <label>1</label>
    </ligand>
</feature>
<comment type="domain">
    <text evidence="16">The PHD-type zinc finger mediates the binding to H3K4me3.</text>
</comment>
<feature type="compositionally biased region" description="Acidic residues" evidence="17">
    <location>
        <begin position="319"/>
        <end position="336"/>
    </location>
</feature>
<dbReference type="SUPFAM" id="SSF57903">
    <property type="entry name" value="FYVE/PHD zinc finger"/>
    <property type="match status" value="1"/>
</dbReference>
<dbReference type="InterPro" id="IPR011011">
    <property type="entry name" value="Znf_FYVE_PHD"/>
</dbReference>
<gene>
    <name evidence="19" type="ORF">W97_07665</name>
</gene>
<evidence type="ECO:0000256" key="17">
    <source>
        <dbReference type="SAM" id="MobiDB-lite"/>
    </source>
</evidence>
<dbReference type="GO" id="GO:0006281">
    <property type="term" value="P:DNA repair"/>
    <property type="evidence" value="ECO:0007669"/>
    <property type="project" value="UniProtKB-KW"/>
</dbReference>
<feature type="domain" description="PHD-type" evidence="18">
    <location>
        <begin position="356"/>
        <end position="405"/>
    </location>
</feature>
<feature type="site" description="Histone H3K4me3 binding" evidence="13">
    <location>
        <position position="381"/>
    </location>
</feature>
<keyword evidence="4" id="KW-0227">DNA damage</keyword>
<accession>R7Z2N8</accession>
<keyword evidence="9 16" id="KW-0539">Nucleus</keyword>
<dbReference type="InterPro" id="IPR013083">
    <property type="entry name" value="Znf_RING/FYVE/PHD"/>
</dbReference>
<evidence type="ECO:0000256" key="13">
    <source>
        <dbReference type="PIRSR" id="PIRSR628651-50"/>
    </source>
</evidence>
<keyword evidence="3 14" id="KW-0479">Metal-binding</keyword>
<dbReference type="SMART" id="SM01408">
    <property type="entry name" value="ING"/>
    <property type="match status" value="1"/>
</dbReference>
<comment type="function">
    <text evidence="16">Component of an histone acetyltransferase complex.</text>
</comment>
<dbReference type="GO" id="GO:0005634">
    <property type="term" value="C:nucleus"/>
    <property type="evidence" value="ECO:0007669"/>
    <property type="project" value="UniProtKB-SubCell"/>
</dbReference>
<dbReference type="Proteomes" id="UP000016924">
    <property type="component" value="Unassembled WGS sequence"/>
</dbReference>
<sequence length="414" mass="44470">MALAEDAATVLEQFVHDVANLPAEIVHLYEEMQAKQQLIHQSLALINTRDSSMQKFIKLNGGLVKNPKEEAYETVIKNHYDRAQLLQEEKIGLAEKAFALLERHVKRLDIKMRDLQNDGSMPLDPSLPSLLRESSGNLVPPLSNSNTGVSTPLHPLSLNVTTGGAANIANAAIARLTSGNRAASAGTLGMQPHPLLNHSTPAGSARQREQSVASDSANKRRRLNMSLGNLPATSSNLARQSSLGPGTPKASTPGSRQGSAGPAARPRKAGKRVAPHEKASAAADATRKKVSKHSISKKSRRRILNSSKASPTPTTTTAGDEDSLISETAGTDDEDANVSAADGVEGDEGEEESDDTKYCFCQSVSYGDMVACDNDDCEYQWFHWGCVGIQSEPMGDWLCPACRKLPRSQIKKSK</sequence>
<evidence type="ECO:0000256" key="2">
    <source>
        <dbReference type="ARBA" id="ARBA00010210"/>
    </source>
</evidence>
<dbReference type="InterPro" id="IPR001965">
    <property type="entry name" value="Znf_PHD"/>
</dbReference>
<dbReference type="Gene3D" id="6.10.140.1740">
    <property type="match status" value="1"/>
</dbReference>
<dbReference type="InterPro" id="IPR024610">
    <property type="entry name" value="ING_N_histone-binding"/>
</dbReference>